<keyword evidence="1" id="KW-0812">Transmembrane</keyword>
<dbReference type="AlphaFoldDB" id="A0A089HVV9"/>
<organism evidence="2 3">
    <name type="scientific">Paenibacillus durus</name>
    <name type="common">Paenibacillus azotofixans</name>
    <dbReference type="NCBI Taxonomy" id="44251"/>
    <lineage>
        <taxon>Bacteria</taxon>
        <taxon>Bacillati</taxon>
        <taxon>Bacillota</taxon>
        <taxon>Bacilli</taxon>
        <taxon>Bacillales</taxon>
        <taxon>Paenibacillaceae</taxon>
        <taxon>Paenibacillus</taxon>
    </lineage>
</organism>
<keyword evidence="3" id="KW-1185">Reference proteome</keyword>
<dbReference type="STRING" id="44251.PDUR_27815"/>
<name>A0A089HVV9_PAEDU</name>
<gene>
    <name evidence="2" type="ORF">PDUR_27815</name>
</gene>
<dbReference type="Proteomes" id="UP000029409">
    <property type="component" value="Chromosome"/>
</dbReference>
<dbReference type="eggNOG" id="COG1196">
    <property type="taxonomic scope" value="Bacteria"/>
</dbReference>
<protein>
    <recommendedName>
        <fullName evidence="4">DUF4446 domain-containing protein</fullName>
    </recommendedName>
</protein>
<dbReference type="OrthoDB" id="5244042at2"/>
<dbReference type="RefSeq" id="WP_042208913.1">
    <property type="nucleotide sequence ID" value="NZ_CP009288.1"/>
</dbReference>
<proteinExistence type="predicted"/>
<evidence type="ECO:0000256" key="1">
    <source>
        <dbReference type="SAM" id="Phobius"/>
    </source>
</evidence>
<dbReference type="KEGG" id="pdu:PDUR_27815"/>
<dbReference type="InterPro" id="IPR027981">
    <property type="entry name" value="DUF4446"/>
</dbReference>
<sequence length="166" mass="18808">MSEMNQFLGDQLQWFIPGIAILLLLMFILILAQGSKLRSMRRKYDAMMSGTGIEDLESLLVDLKTQNDLLEETQQLQKKAIEALQLKLQGIKGHIALKRYNAFGDRGNDLSFSLAILDDHRTGMVLTSLHNRDNSYIYAKTLNAGEPQYPLSPEEQEVVTLALQRI</sequence>
<reference evidence="2 3" key="1">
    <citation type="submission" date="2014-08" db="EMBL/GenBank/DDBJ databases">
        <title>Comparative genomics of the Paenibacillus odorifer group.</title>
        <authorList>
            <person name="den Bakker H.C."/>
            <person name="Tsai Y.-C."/>
            <person name="Martin N."/>
            <person name="Korlach J."/>
            <person name="Wiedmann M."/>
        </authorList>
    </citation>
    <scope>NUCLEOTIDE SEQUENCE [LARGE SCALE GENOMIC DNA]</scope>
    <source>
        <strain evidence="2 3">DSM 1735</strain>
    </source>
</reference>
<evidence type="ECO:0008006" key="4">
    <source>
        <dbReference type="Google" id="ProtNLM"/>
    </source>
</evidence>
<evidence type="ECO:0000313" key="3">
    <source>
        <dbReference type="Proteomes" id="UP000029409"/>
    </source>
</evidence>
<evidence type="ECO:0000313" key="2">
    <source>
        <dbReference type="EMBL" id="AIQ15237.1"/>
    </source>
</evidence>
<accession>A0A089HVV9</accession>
<dbReference type="Pfam" id="PF14584">
    <property type="entry name" value="DUF4446"/>
    <property type="match status" value="1"/>
</dbReference>
<keyword evidence="1" id="KW-0472">Membrane</keyword>
<dbReference type="EMBL" id="CP009288">
    <property type="protein sequence ID" value="AIQ15237.1"/>
    <property type="molecule type" value="Genomic_DNA"/>
</dbReference>
<feature type="transmembrane region" description="Helical" evidence="1">
    <location>
        <begin position="12"/>
        <end position="32"/>
    </location>
</feature>
<keyword evidence="1" id="KW-1133">Transmembrane helix</keyword>